<dbReference type="KEGG" id="ksk:KSE_03060"/>
<keyword evidence="1" id="KW-1133">Transmembrane helix</keyword>
<keyword evidence="1" id="KW-0472">Membrane</keyword>
<keyword evidence="1" id="KW-0812">Transmembrane</keyword>
<sequence>MRPARASVLPQFVDRDRGHVTAQMLPLGLVFNLIAVLSDMAWGPVAATARDWFARSPRRLSLVGGVGGLAMIGLGVTVAATGRKD</sequence>
<accession>E4N4M3</accession>
<reference evidence="2 3" key="1">
    <citation type="journal article" date="2010" name="DNA Res.">
        <title>Genome sequence of Kitasatospora setae NBRC 14216T: an evolutionary snapshot of the family Streptomycetaceae.</title>
        <authorList>
            <person name="Ichikawa N."/>
            <person name="Oguchi A."/>
            <person name="Ikeda H."/>
            <person name="Ishikawa J."/>
            <person name="Kitani S."/>
            <person name="Watanabe Y."/>
            <person name="Nakamura S."/>
            <person name="Katano Y."/>
            <person name="Kishi E."/>
            <person name="Sasagawa M."/>
            <person name="Ankai A."/>
            <person name="Fukui S."/>
            <person name="Hashimoto Y."/>
            <person name="Kamata S."/>
            <person name="Otoguro M."/>
            <person name="Tanikawa S."/>
            <person name="Nihira T."/>
            <person name="Horinouchi S."/>
            <person name="Ohnishi Y."/>
            <person name="Hayakawa M."/>
            <person name="Kuzuyama T."/>
            <person name="Arisawa A."/>
            <person name="Nomoto F."/>
            <person name="Miura H."/>
            <person name="Takahashi Y."/>
            <person name="Fujita N."/>
        </authorList>
    </citation>
    <scope>NUCLEOTIDE SEQUENCE [LARGE SCALE GENOMIC DNA]</scope>
    <source>
        <strain evidence="3">ATCC 33774 / DSM 43861 / JCM 3304 / KCC A-0304 / NBRC 14216 / KM-6054</strain>
    </source>
</reference>
<dbReference type="EMBL" id="AP010968">
    <property type="protein sequence ID" value="BAJ26154.1"/>
    <property type="molecule type" value="Genomic_DNA"/>
</dbReference>
<feature type="transmembrane region" description="Helical" evidence="1">
    <location>
        <begin position="20"/>
        <end position="42"/>
    </location>
</feature>
<gene>
    <name evidence="2" type="ordered locus">KSE_03060</name>
</gene>
<keyword evidence="3" id="KW-1185">Reference proteome</keyword>
<dbReference type="STRING" id="452652.KSE_03060"/>
<feature type="transmembrane region" description="Helical" evidence="1">
    <location>
        <begin position="62"/>
        <end position="82"/>
    </location>
</feature>
<dbReference type="PATRIC" id="fig|452652.3.peg.298"/>
<evidence type="ECO:0000256" key="1">
    <source>
        <dbReference type="SAM" id="Phobius"/>
    </source>
</evidence>
<name>E4N4M3_KITSK</name>
<dbReference type="HOGENOM" id="CLU_173363_0_0_11"/>
<organism evidence="2 3">
    <name type="scientific">Kitasatospora setae (strain ATCC 33774 / DSM 43861 / JCM 3304 / KCC A-0304 / NBRC 14216 / KM-6054)</name>
    <name type="common">Streptomyces setae</name>
    <dbReference type="NCBI Taxonomy" id="452652"/>
    <lineage>
        <taxon>Bacteria</taxon>
        <taxon>Bacillati</taxon>
        <taxon>Actinomycetota</taxon>
        <taxon>Actinomycetes</taxon>
        <taxon>Kitasatosporales</taxon>
        <taxon>Streptomycetaceae</taxon>
        <taxon>Kitasatospora</taxon>
    </lineage>
</organism>
<dbReference type="Proteomes" id="UP000007076">
    <property type="component" value="Chromosome"/>
</dbReference>
<dbReference type="eggNOG" id="COG1280">
    <property type="taxonomic scope" value="Bacteria"/>
</dbReference>
<evidence type="ECO:0000313" key="2">
    <source>
        <dbReference type="EMBL" id="BAJ26154.1"/>
    </source>
</evidence>
<dbReference type="AlphaFoldDB" id="E4N4M3"/>
<proteinExistence type="predicted"/>
<protein>
    <submittedName>
        <fullName evidence="2">Uncharacterized protein</fullName>
    </submittedName>
</protein>
<evidence type="ECO:0000313" key="3">
    <source>
        <dbReference type="Proteomes" id="UP000007076"/>
    </source>
</evidence>